<protein>
    <recommendedName>
        <fullName evidence="8">Major facilitator superfamily (MFS) profile domain-containing protein</fullName>
    </recommendedName>
</protein>
<evidence type="ECO:0000256" key="4">
    <source>
        <dbReference type="ARBA" id="ARBA00023136"/>
    </source>
</evidence>
<dbReference type="PANTHER" id="PTHR23502">
    <property type="entry name" value="MAJOR FACILITATOR SUPERFAMILY"/>
    <property type="match status" value="1"/>
</dbReference>
<comment type="caution">
    <text evidence="6">The sequence shown here is derived from an EMBL/GenBank/DDBJ whole genome shotgun (WGS) entry which is preliminary data.</text>
</comment>
<evidence type="ECO:0008006" key="8">
    <source>
        <dbReference type="Google" id="ProtNLM"/>
    </source>
</evidence>
<gene>
    <name evidence="6" type="ORF">L210DRAFT_2290236</name>
</gene>
<keyword evidence="4 5" id="KW-0472">Membrane</keyword>
<evidence type="ECO:0000313" key="6">
    <source>
        <dbReference type="EMBL" id="KAF8419834.1"/>
    </source>
</evidence>
<dbReference type="EMBL" id="WHUW01000167">
    <property type="protein sequence ID" value="KAF8419834.1"/>
    <property type="molecule type" value="Genomic_DNA"/>
</dbReference>
<keyword evidence="3 5" id="KW-1133">Transmembrane helix</keyword>
<feature type="transmembrane region" description="Helical" evidence="5">
    <location>
        <begin position="40"/>
        <end position="65"/>
    </location>
</feature>
<dbReference type="PANTHER" id="PTHR23502:SF64">
    <property type="entry name" value="TRANSPORTER, PUTATIVE (AFU_ORTHOLOGUE AFUA_3G11760)-RELATED"/>
    <property type="match status" value="1"/>
</dbReference>
<reference evidence="6" key="2">
    <citation type="journal article" date="2020" name="Nat. Commun.">
        <title>Large-scale genome sequencing of mycorrhizal fungi provides insights into the early evolution of symbiotic traits.</title>
        <authorList>
            <person name="Miyauchi S."/>
            <person name="Kiss E."/>
            <person name="Kuo A."/>
            <person name="Drula E."/>
            <person name="Kohler A."/>
            <person name="Sanchez-Garcia M."/>
            <person name="Morin E."/>
            <person name="Andreopoulos B."/>
            <person name="Barry K.W."/>
            <person name="Bonito G."/>
            <person name="Buee M."/>
            <person name="Carver A."/>
            <person name="Chen C."/>
            <person name="Cichocki N."/>
            <person name="Clum A."/>
            <person name="Culley D."/>
            <person name="Crous P.W."/>
            <person name="Fauchery L."/>
            <person name="Girlanda M."/>
            <person name="Hayes R.D."/>
            <person name="Keri Z."/>
            <person name="LaButti K."/>
            <person name="Lipzen A."/>
            <person name="Lombard V."/>
            <person name="Magnuson J."/>
            <person name="Maillard F."/>
            <person name="Murat C."/>
            <person name="Nolan M."/>
            <person name="Ohm R.A."/>
            <person name="Pangilinan J."/>
            <person name="Pereira M.F."/>
            <person name="Perotto S."/>
            <person name="Peter M."/>
            <person name="Pfister S."/>
            <person name="Riley R."/>
            <person name="Sitrit Y."/>
            <person name="Stielow J.B."/>
            <person name="Szollosi G."/>
            <person name="Zifcakova L."/>
            <person name="Stursova M."/>
            <person name="Spatafora J.W."/>
            <person name="Tedersoo L."/>
            <person name="Vaario L.M."/>
            <person name="Yamada A."/>
            <person name="Yan M."/>
            <person name="Wang P."/>
            <person name="Xu J."/>
            <person name="Bruns T."/>
            <person name="Baldrian P."/>
            <person name="Vilgalys R."/>
            <person name="Dunand C."/>
            <person name="Henrissat B."/>
            <person name="Grigoriev I.V."/>
            <person name="Hibbett D."/>
            <person name="Nagy L.G."/>
            <person name="Martin F.M."/>
        </authorList>
    </citation>
    <scope>NUCLEOTIDE SEQUENCE</scope>
    <source>
        <strain evidence="6">BED1</strain>
    </source>
</reference>
<keyword evidence="7" id="KW-1185">Reference proteome</keyword>
<dbReference type="GO" id="GO:0005886">
    <property type="term" value="C:plasma membrane"/>
    <property type="evidence" value="ECO:0007669"/>
    <property type="project" value="TreeGrafter"/>
</dbReference>
<dbReference type="Proteomes" id="UP001194468">
    <property type="component" value="Unassembled WGS sequence"/>
</dbReference>
<dbReference type="Gene3D" id="1.20.1720.10">
    <property type="entry name" value="Multidrug resistance protein D"/>
    <property type="match status" value="1"/>
</dbReference>
<sequence length="201" mass="22312">MATKESPLLGDQLHPSNATNSALLPIEDIYDRFSRKEKRVILAIVSLTALVPSVSCISFDFFCVFRDRRSFISVRWWLLHPVDTTNLQRPQCHACRCEMADARYTPFPIIGSFATAVSPDLNSLLFWRFVQTFGGAGSYALGAATIGDIYKVEERGTAMGTFAGAMLIGLAMAPPIGGAFAEYLYICNQRVAYNPKSRYIH</sequence>
<evidence type="ECO:0000256" key="5">
    <source>
        <dbReference type="SAM" id="Phobius"/>
    </source>
</evidence>
<evidence type="ECO:0000256" key="1">
    <source>
        <dbReference type="ARBA" id="ARBA00004141"/>
    </source>
</evidence>
<dbReference type="GO" id="GO:0022857">
    <property type="term" value="F:transmembrane transporter activity"/>
    <property type="evidence" value="ECO:0007669"/>
    <property type="project" value="InterPro"/>
</dbReference>
<accession>A0AAD4BC97</accession>
<reference evidence="6" key="1">
    <citation type="submission" date="2019-10" db="EMBL/GenBank/DDBJ databases">
        <authorList>
            <consortium name="DOE Joint Genome Institute"/>
            <person name="Kuo A."/>
            <person name="Miyauchi S."/>
            <person name="Kiss E."/>
            <person name="Drula E."/>
            <person name="Kohler A."/>
            <person name="Sanchez-Garcia M."/>
            <person name="Andreopoulos B."/>
            <person name="Barry K.W."/>
            <person name="Bonito G."/>
            <person name="Buee M."/>
            <person name="Carver A."/>
            <person name="Chen C."/>
            <person name="Cichocki N."/>
            <person name="Clum A."/>
            <person name="Culley D."/>
            <person name="Crous P.W."/>
            <person name="Fauchery L."/>
            <person name="Girlanda M."/>
            <person name="Hayes R."/>
            <person name="Keri Z."/>
            <person name="LaButti K."/>
            <person name="Lipzen A."/>
            <person name="Lombard V."/>
            <person name="Magnuson J."/>
            <person name="Maillard F."/>
            <person name="Morin E."/>
            <person name="Murat C."/>
            <person name="Nolan M."/>
            <person name="Ohm R."/>
            <person name="Pangilinan J."/>
            <person name="Pereira M."/>
            <person name="Perotto S."/>
            <person name="Peter M."/>
            <person name="Riley R."/>
            <person name="Sitrit Y."/>
            <person name="Stielow B."/>
            <person name="Szollosi G."/>
            <person name="Zifcakova L."/>
            <person name="Stursova M."/>
            <person name="Spatafora J.W."/>
            <person name="Tedersoo L."/>
            <person name="Vaario L.-M."/>
            <person name="Yamada A."/>
            <person name="Yan M."/>
            <person name="Wang P."/>
            <person name="Xu J."/>
            <person name="Bruns T."/>
            <person name="Baldrian P."/>
            <person name="Vilgalys R."/>
            <person name="Henrissat B."/>
            <person name="Grigoriev I.V."/>
            <person name="Hibbett D."/>
            <person name="Nagy L.G."/>
            <person name="Martin F.M."/>
        </authorList>
    </citation>
    <scope>NUCLEOTIDE SEQUENCE</scope>
    <source>
        <strain evidence="6">BED1</strain>
    </source>
</reference>
<comment type="subcellular location">
    <subcellularLocation>
        <location evidence="1">Membrane</location>
        <topology evidence="1">Multi-pass membrane protein</topology>
    </subcellularLocation>
</comment>
<organism evidence="6 7">
    <name type="scientific">Boletus edulis BED1</name>
    <dbReference type="NCBI Taxonomy" id="1328754"/>
    <lineage>
        <taxon>Eukaryota</taxon>
        <taxon>Fungi</taxon>
        <taxon>Dikarya</taxon>
        <taxon>Basidiomycota</taxon>
        <taxon>Agaricomycotina</taxon>
        <taxon>Agaricomycetes</taxon>
        <taxon>Agaricomycetidae</taxon>
        <taxon>Boletales</taxon>
        <taxon>Boletineae</taxon>
        <taxon>Boletaceae</taxon>
        <taxon>Boletoideae</taxon>
        <taxon>Boletus</taxon>
    </lineage>
</organism>
<proteinExistence type="predicted"/>
<evidence type="ECO:0000313" key="7">
    <source>
        <dbReference type="Proteomes" id="UP001194468"/>
    </source>
</evidence>
<evidence type="ECO:0000256" key="3">
    <source>
        <dbReference type="ARBA" id="ARBA00022989"/>
    </source>
</evidence>
<dbReference type="SUPFAM" id="SSF103473">
    <property type="entry name" value="MFS general substrate transporter"/>
    <property type="match status" value="1"/>
</dbReference>
<dbReference type="InterPro" id="IPR036259">
    <property type="entry name" value="MFS_trans_sf"/>
</dbReference>
<dbReference type="InterPro" id="IPR011701">
    <property type="entry name" value="MFS"/>
</dbReference>
<keyword evidence="2 5" id="KW-0812">Transmembrane</keyword>
<dbReference type="AlphaFoldDB" id="A0AAD4BC97"/>
<dbReference type="Pfam" id="PF07690">
    <property type="entry name" value="MFS_1"/>
    <property type="match status" value="1"/>
</dbReference>
<name>A0AAD4BC97_BOLED</name>
<evidence type="ECO:0000256" key="2">
    <source>
        <dbReference type="ARBA" id="ARBA00022692"/>
    </source>
</evidence>